<proteinExistence type="predicted"/>
<protein>
    <recommendedName>
        <fullName evidence="3">HipA-like kinase domain-containing protein</fullName>
    </recommendedName>
</protein>
<gene>
    <name evidence="1" type="ORF">Lreu23DRAFT_4039</name>
</gene>
<dbReference type="RefSeq" id="WP_003663998.1">
    <property type="nucleotide sequence ID" value="NZ_AAPZ02000001.1"/>
</dbReference>
<dbReference type="PATRIC" id="fig|349123.13.peg.1046"/>
<evidence type="ECO:0000313" key="2">
    <source>
        <dbReference type="Proteomes" id="UP000003853"/>
    </source>
</evidence>
<accession>B3XMH2</accession>
<dbReference type="AlphaFoldDB" id="B3XMH2"/>
<organism evidence="1 2">
    <name type="scientific">Limosilactobacillus reuteri subsp. rodentium (strain DSM 17509 / CIP 109821 / 100-23)</name>
    <name type="common">Lactobacillus reuteri</name>
    <dbReference type="NCBI Taxonomy" id="349123"/>
    <lineage>
        <taxon>Bacteria</taxon>
        <taxon>Bacillati</taxon>
        <taxon>Bacillota</taxon>
        <taxon>Bacilli</taxon>
        <taxon>Lactobacillales</taxon>
        <taxon>Lactobacillaceae</taxon>
        <taxon>Limosilactobacillus</taxon>
    </lineage>
</organism>
<evidence type="ECO:0008006" key="3">
    <source>
        <dbReference type="Google" id="ProtNLM"/>
    </source>
</evidence>
<dbReference type="Proteomes" id="UP000003853">
    <property type="component" value="Unassembled WGS sequence"/>
</dbReference>
<dbReference type="eggNOG" id="ENOG5030I1D">
    <property type="taxonomic scope" value="Bacteria"/>
</dbReference>
<name>B3XMH2_LIMR1</name>
<evidence type="ECO:0000313" key="1">
    <source>
        <dbReference type="EMBL" id="EDX42523.1"/>
    </source>
</evidence>
<dbReference type="EMBL" id="AAPZ02000001">
    <property type="protein sequence ID" value="EDX42523.1"/>
    <property type="molecule type" value="Genomic_DNA"/>
</dbReference>
<sequence>MQISKEYVDQIDTSLNPQLGMSKPISILASNNKKYFLKRQYVVDQNGVPHNENAVFMQELFVSQIANSLQIPIPSCAILNLEKEFLEANEDLRFRYHLKPGLYFGSEILENVESNLVPHYIEALQHGKPQIIRSWNSFFRNVENSEAYASIIALDLLTANFDRFSNEGNIIITNHNNNRKVFALDFGHCFLSPYWDKNKARFMQSIPDKDQNPNNYIDFFLSELLKATNRPLTPLGTIFSGMQNNIFFESGNPFAKIISKIESLKLEDLRIFINQIPSVWISGDALQQDTYVNFIEKSKYLVRLLLDKLYKLGAFNNSLGGKLEWPTSGINYGIQ</sequence>
<comment type="caution">
    <text evidence="1">The sequence shown here is derived from an EMBL/GenBank/DDBJ whole genome shotgun (WGS) entry which is preliminary data.</text>
</comment>
<reference evidence="2" key="1">
    <citation type="submission" date="2008-06" db="EMBL/GenBank/DDBJ databases">
        <title>Permanent draft sequence of Lactobacillus reuteri 100-23.</title>
        <authorList>
            <consortium name="US DOE Joint Genome Institute"/>
            <person name="Copeland A."/>
            <person name="Lucas S."/>
            <person name="Lapidus A."/>
            <person name="Barry K."/>
            <person name="Detter J.C."/>
            <person name="Glavina del Rio T."/>
            <person name="Hammon N."/>
            <person name="Israni S."/>
            <person name="Dalin E."/>
            <person name="Tice H."/>
            <person name="Pitluck S."/>
            <person name="Sun H."/>
            <person name="Schmutz J."/>
            <person name="Larimer F."/>
            <person name="Land M."/>
            <person name="Hauser L."/>
            <person name="Walter J."/>
            <person name="Heng N.C.K."/>
            <person name="Tannock G.W."/>
            <person name="Richardson P."/>
        </authorList>
    </citation>
    <scope>NUCLEOTIDE SEQUENCE [LARGE SCALE GENOMIC DNA]</scope>
    <source>
        <strain evidence="2">DSM 17509 / CIP 109821 / 100-23</strain>
    </source>
</reference>